<dbReference type="InterPro" id="IPR053735">
    <property type="entry name" value="Type_III_TA_endoRNase"/>
</dbReference>
<accession>A0A1L8WRN3</accession>
<proteinExistence type="predicted"/>
<dbReference type="Proteomes" id="UP000182152">
    <property type="component" value="Unassembled WGS sequence"/>
</dbReference>
<keyword evidence="2" id="KW-1185">Reference proteome</keyword>
<dbReference type="InterPro" id="IPR058108">
    <property type="entry name" value="CptIN-like"/>
</dbReference>
<comment type="caution">
    <text evidence="1">The sequence shown here is derived from an EMBL/GenBank/DDBJ whole genome shotgun (WGS) entry which is preliminary data.</text>
</comment>
<evidence type="ECO:0000313" key="2">
    <source>
        <dbReference type="Proteomes" id="UP000182152"/>
    </source>
</evidence>
<dbReference type="CDD" id="cd17492">
    <property type="entry name" value="toxin_CptN"/>
    <property type="match status" value="1"/>
</dbReference>
<evidence type="ECO:0000313" key="1">
    <source>
        <dbReference type="EMBL" id="OJG83668.1"/>
    </source>
</evidence>
<gene>
    <name evidence="1" type="ORF">RV14_GL000902</name>
</gene>
<name>A0A1L8WRN3_9ENTE</name>
<dbReference type="AlphaFoldDB" id="A0A1L8WRN3"/>
<dbReference type="EMBL" id="JXLB01000002">
    <property type="protein sequence ID" value="OJG83668.1"/>
    <property type="molecule type" value="Genomic_DNA"/>
</dbReference>
<dbReference type="STRING" id="150033.RV14_GL000902"/>
<dbReference type="OrthoDB" id="1682300at2"/>
<organism evidence="1 2">
    <name type="scientific">Enterococcus ratti</name>
    <dbReference type="NCBI Taxonomy" id="150033"/>
    <lineage>
        <taxon>Bacteria</taxon>
        <taxon>Bacillati</taxon>
        <taxon>Bacillota</taxon>
        <taxon>Bacilli</taxon>
        <taxon>Lactobacillales</taxon>
        <taxon>Enterococcaceae</taxon>
        <taxon>Enterococcus</taxon>
    </lineage>
</organism>
<sequence>MNVGHFYYLKDQYFIDFPDQYLMKNRERINGVFHDRPCFYAFQDRNTSLYWLIPFSSQVSKFRAIYQSKINKFNRCDTIVFGNVLGHEKAFLIQNMCPASRNYIKNEYLDSRANVAVRIDGVLERELLTKARRVLALHRRGIRLIFPDVLEIERQLLQNNNRRNS</sequence>
<dbReference type="NCBIfam" id="NF047359">
    <property type="entry name" value="CptIN"/>
    <property type="match status" value="1"/>
</dbReference>
<protein>
    <submittedName>
        <fullName evidence="1">Uncharacterized protein</fullName>
    </submittedName>
</protein>
<dbReference type="Gene3D" id="3.10.129.130">
    <property type="match status" value="1"/>
</dbReference>
<dbReference type="RefSeq" id="WP_071854502.1">
    <property type="nucleotide sequence ID" value="NZ_JXLB01000002.1"/>
</dbReference>
<reference evidence="1 2" key="1">
    <citation type="submission" date="2014-12" db="EMBL/GenBank/DDBJ databases">
        <title>Draft genome sequences of 29 type strains of Enterococci.</title>
        <authorList>
            <person name="Zhong Z."/>
            <person name="Sun Z."/>
            <person name="Liu W."/>
            <person name="Zhang W."/>
            <person name="Zhang H."/>
        </authorList>
    </citation>
    <scope>NUCLEOTIDE SEQUENCE [LARGE SCALE GENOMIC DNA]</scope>
    <source>
        <strain evidence="1 2">DSM 15687</strain>
    </source>
</reference>